<sequence>MVSVSGIFPFCSQLMDSVIALLFAYILSVLADHFMDTSDTESDGGLQEYSDSHSEQHSDSHSEQSVSSEDNVDANKGKRANQATGKNGCLLSSYIGSEVGPSLGLKYTCWKEVPPVVKKKLWEDITDRGNELLQSMLPHSKKAGKKLNNVPSDLRGFVEQEEWKEFVKRRLSDKGKELSEIGKTVQSHHKYPHRMGRRTYAGLKDKRKREGKWTSDSPPPRELLWILARQNENREYKTDEIGEVAAQIDDCSKKIKEGTIFCEGKTDAVVKILGEEHGGRVRAAGTRVTHSQYFDTPRQRGSSNKDNLNKIRELEEQLRVKDVQARISEENLRK</sequence>
<dbReference type="PANTHER" id="PTHR33018">
    <property type="entry name" value="OS10G0338966 PROTEIN-RELATED"/>
    <property type="match status" value="1"/>
</dbReference>
<dbReference type="PANTHER" id="PTHR33018:SF34">
    <property type="entry name" value="OS02G0472350 PROTEIN"/>
    <property type="match status" value="1"/>
</dbReference>
<feature type="region of interest" description="Disordered" evidence="1">
    <location>
        <begin position="40"/>
        <end position="81"/>
    </location>
</feature>
<dbReference type="EMBL" id="CM010715">
    <property type="protein sequence ID" value="RZC47115.1"/>
    <property type="molecule type" value="Genomic_DNA"/>
</dbReference>
<dbReference type="InterPro" id="IPR004252">
    <property type="entry name" value="Probable_transposase_24"/>
</dbReference>
<dbReference type="Proteomes" id="UP000316621">
    <property type="component" value="Chromosome 1"/>
</dbReference>
<dbReference type="Pfam" id="PF03004">
    <property type="entry name" value="Transposase_24"/>
    <property type="match status" value="1"/>
</dbReference>
<evidence type="ECO:0000256" key="1">
    <source>
        <dbReference type="SAM" id="MobiDB-lite"/>
    </source>
</evidence>
<accession>A0A4Y7II40</accession>
<evidence type="ECO:0000313" key="3">
    <source>
        <dbReference type="Proteomes" id="UP000316621"/>
    </source>
</evidence>
<evidence type="ECO:0000313" key="2">
    <source>
        <dbReference type="EMBL" id="RZC47115.1"/>
    </source>
</evidence>
<proteinExistence type="predicted"/>
<gene>
    <name evidence="2" type="ORF">C5167_040065</name>
</gene>
<keyword evidence="3" id="KW-1185">Reference proteome</keyword>
<dbReference type="AlphaFoldDB" id="A0A4Y7II40"/>
<dbReference type="Gramene" id="RZC47115">
    <property type="protein sequence ID" value="RZC47115"/>
    <property type="gene ID" value="C5167_040065"/>
</dbReference>
<name>A0A4Y7II40_PAPSO</name>
<feature type="compositionally biased region" description="Basic and acidic residues" evidence="1">
    <location>
        <begin position="50"/>
        <end position="62"/>
    </location>
</feature>
<reference evidence="2 3" key="1">
    <citation type="journal article" date="2018" name="Science">
        <title>The opium poppy genome and morphinan production.</title>
        <authorList>
            <person name="Guo L."/>
            <person name="Winzer T."/>
            <person name="Yang X."/>
            <person name="Li Y."/>
            <person name="Ning Z."/>
            <person name="He Z."/>
            <person name="Teodor R."/>
            <person name="Lu Y."/>
            <person name="Bowser T.A."/>
            <person name="Graham I.A."/>
            <person name="Ye K."/>
        </authorList>
    </citation>
    <scope>NUCLEOTIDE SEQUENCE [LARGE SCALE GENOMIC DNA]</scope>
    <source>
        <strain evidence="3">cv. HN1</strain>
        <tissue evidence="2">Leaves</tissue>
    </source>
</reference>
<dbReference type="OMA" id="REWSTES"/>
<organism evidence="2 3">
    <name type="scientific">Papaver somniferum</name>
    <name type="common">Opium poppy</name>
    <dbReference type="NCBI Taxonomy" id="3469"/>
    <lineage>
        <taxon>Eukaryota</taxon>
        <taxon>Viridiplantae</taxon>
        <taxon>Streptophyta</taxon>
        <taxon>Embryophyta</taxon>
        <taxon>Tracheophyta</taxon>
        <taxon>Spermatophyta</taxon>
        <taxon>Magnoliopsida</taxon>
        <taxon>Ranunculales</taxon>
        <taxon>Papaveraceae</taxon>
        <taxon>Papaveroideae</taxon>
        <taxon>Papaver</taxon>
    </lineage>
</organism>
<protein>
    <submittedName>
        <fullName evidence="2">Uncharacterized protein</fullName>
    </submittedName>
</protein>